<dbReference type="EMBL" id="CAJNOR010005315">
    <property type="protein sequence ID" value="CAF1556583.1"/>
    <property type="molecule type" value="Genomic_DNA"/>
</dbReference>
<evidence type="ECO:0000313" key="4">
    <source>
        <dbReference type="Proteomes" id="UP000663852"/>
    </source>
</evidence>
<name>A0A815Q881_ADIRI</name>
<dbReference type="Proteomes" id="UP000663852">
    <property type="component" value="Unassembled WGS sequence"/>
</dbReference>
<reference evidence="1" key="1">
    <citation type="submission" date="2021-02" db="EMBL/GenBank/DDBJ databases">
        <authorList>
            <person name="Nowell W R."/>
        </authorList>
    </citation>
    <scope>NUCLEOTIDE SEQUENCE</scope>
</reference>
<protein>
    <submittedName>
        <fullName evidence="1">Uncharacterized protein</fullName>
    </submittedName>
</protein>
<comment type="caution">
    <text evidence="1">The sequence shown here is derived from an EMBL/GenBank/DDBJ whole genome shotgun (WGS) entry which is preliminary data.</text>
</comment>
<gene>
    <name evidence="1" type="ORF">EDS130_LOCUS40056</name>
    <name evidence="2" type="ORF">XAT740_LOCUS43296</name>
</gene>
<dbReference type="EMBL" id="CAJNOJ010000470">
    <property type="protein sequence ID" value="CAF1459501.1"/>
    <property type="molecule type" value="Genomic_DNA"/>
</dbReference>
<evidence type="ECO:0000313" key="2">
    <source>
        <dbReference type="EMBL" id="CAF1556583.1"/>
    </source>
</evidence>
<accession>A0A815Q881</accession>
<proteinExistence type="predicted"/>
<sequence length="106" mass="12187">MTRNDHQCLSKETTALTQQLTLTQFNPAANNHIHPQRYTPPRRIPSYVPSFRQHFSLGNEKLTVLHMPPTNISLKGRRTKTVKTRICLISADNTTGMKMVPAWYLQ</sequence>
<keyword evidence="3" id="KW-1185">Reference proteome</keyword>
<evidence type="ECO:0000313" key="3">
    <source>
        <dbReference type="Proteomes" id="UP000663828"/>
    </source>
</evidence>
<organism evidence="1 4">
    <name type="scientific">Adineta ricciae</name>
    <name type="common">Rotifer</name>
    <dbReference type="NCBI Taxonomy" id="249248"/>
    <lineage>
        <taxon>Eukaryota</taxon>
        <taxon>Metazoa</taxon>
        <taxon>Spiralia</taxon>
        <taxon>Gnathifera</taxon>
        <taxon>Rotifera</taxon>
        <taxon>Eurotatoria</taxon>
        <taxon>Bdelloidea</taxon>
        <taxon>Adinetida</taxon>
        <taxon>Adinetidae</taxon>
        <taxon>Adineta</taxon>
    </lineage>
</organism>
<dbReference type="Proteomes" id="UP000663828">
    <property type="component" value="Unassembled WGS sequence"/>
</dbReference>
<dbReference type="AlphaFoldDB" id="A0A815Q881"/>
<evidence type="ECO:0000313" key="1">
    <source>
        <dbReference type="EMBL" id="CAF1459501.1"/>
    </source>
</evidence>